<keyword evidence="2" id="KW-1185">Reference proteome</keyword>
<dbReference type="RefSeq" id="WP_238479028.1">
    <property type="nucleotide sequence ID" value="NZ_CP064786.1"/>
</dbReference>
<dbReference type="InterPro" id="IPR007332">
    <property type="entry name" value="DUF411"/>
</dbReference>
<dbReference type="Proteomes" id="UP000663586">
    <property type="component" value="Chromosome"/>
</dbReference>
<dbReference type="AlphaFoldDB" id="A0A897MSC7"/>
<evidence type="ECO:0000313" key="1">
    <source>
        <dbReference type="EMBL" id="QSG01923.1"/>
    </source>
</evidence>
<dbReference type="PROSITE" id="PS51257">
    <property type="entry name" value="PROKAR_LIPOPROTEIN"/>
    <property type="match status" value="1"/>
</dbReference>
<reference evidence="1" key="1">
    <citation type="submission" date="2020-11" db="EMBL/GenBank/DDBJ databases">
        <title>Carbohydrate-dependent, anaerobic sulfur respiration: A novel catabolism in halophilic archaea.</title>
        <authorList>
            <person name="Sorokin D.Y."/>
            <person name="Messina E."/>
            <person name="Smedile F."/>
            <person name="La Cono V."/>
            <person name="Hallsworth J.E."/>
            <person name="Yakimov M.M."/>
        </authorList>
    </citation>
    <scope>NUCLEOTIDE SEQUENCE</scope>
    <source>
        <strain evidence="1">AArc-S</strain>
    </source>
</reference>
<proteinExistence type="predicted"/>
<accession>A0A897MSC7</accession>
<name>A0A897MSC7_9EURY</name>
<sequence>MSDRVSRRSVLAAASSVAAVSVAGCLGGDSTDEWAYSGTLSVTAHQYNSPNCDCCDAYEAYLDDHLEGSLSSSVPEEIETVKADLGIPDDLHSCHTIEFGSYFVEGHVPVETIATLLDENPDIAGIALPGMPAGSPGMGGEKDEPWTVYAVDENGTVDPFVEL</sequence>
<organism evidence="1 2">
    <name type="scientific">Natranaeroarchaeum sulfidigenes</name>
    <dbReference type="NCBI Taxonomy" id="2784880"/>
    <lineage>
        <taxon>Archaea</taxon>
        <taxon>Methanobacteriati</taxon>
        <taxon>Methanobacteriota</taxon>
        <taxon>Stenosarchaea group</taxon>
        <taxon>Halobacteria</taxon>
        <taxon>Halobacteriales</taxon>
        <taxon>Natronoarchaeaceae</taxon>
        <taxon>Natranaeroarchaeum</taxon>
    </lineage>
</organism>
<gene>
    <name evidence="1" type="ORF">AArcS_0698</name>
</gene>
<dbReference type="PROSITE" id="PS51318">
    <property type="entry name" value="TAT"/>
    <property type="match status" value="1"/>
</dbReference>
<dbReference type="GeneID" id="70684082"/>
<evidence type="ECO:0000313" key="2">
    <source>
        <dbReference type="Proteomes" id="UP000663586"/>
    </source>
</evidence>
<dbReference type="EMBL" id="CP064786">
    <property type="protein sequence ID" value="QSG01923.1"/>
    <property type="molecule type" value="Genomic_DNA"/>
</dbReference>
<dbReference type="KEGG" id="hara:AArcS_0698"/>
<protein>
    <submittedName>
        <fullName evidence="1">Putative metal-binding protein</fullName>
    </submittedName>
</protein>
<dbReference type="Pfam" id="PF04214">
    <property type="entry name" value="DUF411"/>
    <property type="match status" value="1"/>
</dbReference>
<dbReference type="InterPro" id="IPR006311">
    <property type="entry name" value="TAT_signal"/>
</dbReference>